<keyword evidence="3" id="KW-1185">Reference proteome</keyword>
<evidence type="ECO:0000313" key="3">
    <source>
        <dbReference type="Proteomes" id="UP000002051"/>
    </source>
</evidence>
<dbReference type="EMBL" id="CM001223">
    <property type="protein sequence ID" value="AES78276.1"/>
    <property type="molecule type" value="Genomic_DNA"/>
</dbReference>
<organism evidence="1 3">
    <name type="scientific">Medicago truncatula</name>
    <name type="common">Barrel medic</name>
    <name type="synonym">Medicago tribuloides</name>
    <dbReference type="NCBI Taxonomy" id="3880"/>
    <lineage>
        <taxon>Eukaryota</taxon>
        <taxon>Viridiplantae</taxon>
        <taxon>Streptophyta</taxon>
        <taxon>Embryophyta</taxon>
        <taxon>Tracheophyta</taxon>
        <taxon>Spermatophyta</taxon>
        <taxon>Magnoliopsida</taxon>
        <taxon>eudicotyledons</taxon>
        <taxon>Gunneridae</taxon>
        <taxon>Pentapetalae</taxon>
        <taxon>rosids</taxon>
        <taxon>fabids</taxon>
        <taxon>Fabales</taxon>
        <taxon>Fabaceae</taxon>
        <taxon>Papilionoideae</taxon>
        <taxon>50 kb inversion clade</taxon>
        <taxon>NPAAA clade</taxon>
        <taxon>Hologalegina</taxon>
        <taxon>IRL clade</taxon>
        <taxon>Trifolieae</taxon>
        <taxon>Medicago</taxon>
    </lineage>
</organism>
<accession>G7L126</accession>
<dbReference type="PaxDb" id="3880-AES78276"/>
<name>G7L126_MEDTR</name>
<evidence type="ECO:0000313" key="1">
    <source>
        <dbReference type="EMBL" id="AES78276.1"/>
    </source>
</evidence>
<protein>
    <submittedName>
        <fullName evidence="1 2">Uncharacterized protein</fullName>
    </submittedName>
</protein>
<reference evidence="1 3" key="2">
    <citation type="journal article" date="2014" name="BMC Genomics">
        <title>An improved genome release (version Mt4.0) for the model legume Medicago truncatula.</title>
        <authorList>
            <person name="Tang H."/>
            <person name="Krishnakumar V."/>
            <person name="Bidwell S."/>
            <person name="Rosen B."/>
            <person name="Chan A."/>
            <person name="Zhou S."/>
            <person name="Gentzbittel L."/>
            <person name="Childs K.L."/>
            <person name="Yandell M."/>
            <person name="Gundlach H."/>
            <person name="Mayer K.F."/>
            <person name="Schwartz D.C."/>
            <person name="Town C.D."/>
        </authorList>
    </citation>
    <scope>GENOME REANNOTATION</scope>
    <source>
        <strain evidence="2 3">cv. Jemalong A17</strain>
    </source>
</reference>
<gene>
    <name evidence="1" type="ordered locus">MTR_7g026750</name>
</gene>
<evidence type="ECO:0000313" key="2">
    <source>
        <dbReference type="EnsemblPlants" id="AES78276"/>
    </source>
</evidence>
<sequence length="107" mass="12292">MVRKVKEQKLRKAVMSLTLKAESEDLNINVPKLGFTFLVQSWEMNIACRTKEMKKFVVLEIKMIEKVKIGEGREAQVPIIFPSFGSKKRVNGKNGSDMRPTNKTFVF</sequence>
<dbReference type="EnsemblPlants" id="AES78276">
    <property type="protein sequence ID" value="AES78276"/>
    <property type="gene ID" value="MTR_7g026750"/>
</dbReference>
<reference evidence="1 3" key="1">
    <citation type="journal article" date="2011" name="Nature">
        <title>The Medicago genome provides insight into the evolution of rhizobial symbioses.</title>
        <authorList>
            <person name="Young N.D."/>
            <person name="Debelle F."/>
            <person name="Oldroyd G.E."/>
            <person name="Geurts R."/>
            <person name="Cannon S.B."/>
            <person name="Udvardi M.K."/>
            <person name="Benedito V.A."/>
            <person name="Mayer K.F."/>
            <person name="Gouzy J."/>
            <person name="Schoof H."/>
            <person name="Van de Peer Y."/>
            <person name="Proost S."/>
            <person name="Cook D.R."/>
            <person name="Meyers B.C."/>
            <person name="Spannagl M."/>
            <person name="Cheung F."/>
            <person name="De Mita S."/>
            <person name="Krishnakumar V."/>
            <person name="Gundlach H."/>
            <person name="Zhou S."/>
            <person name="Mudge J."/>
            <person name="Bharti A.K."/>
            <person name="Murray J.D."/>
            <person name="Naoumkina M.A."/>
            <person name="Rosen B."/>
            <person name="Silverstein K.A."/>
            <person name="Tang H."/>
            <person name="Rombauts S."/>
            <person name="Zhao P.X."/>
            <person name="Zhou P."/>
            <person name="Barbe V."/>
            <person name="Bardou P."/>
            <person name="Bechner M."/>
            <person name="Bellec A."/>
            <person name="Berger A."/>
            <person name="Berges H."/>
            <person name="Bidwell S."/>
            <person name="Bisseling T."/>
            <person name="Choisne N."/>
            <person name="Couloux A."/>
            <person name="Denny R."/>
            <person name="Deshpande S."/>
            <person name="Dai X."/>
            <person name="Doyle J.J."/>
            <person name="Dudez A.M."/>
            <person name="Farmer A.D."/>
            <person name="Fouteau S."/>
            <person name="Franken C."/>
            <person name="Gibelin C."/>
            <person name="Gish J."/>
            <person name="Goldstein S."/>
            <person name="Gonzalez A.J."/>
            <person name="Green P.J."/>
            <person name="Hallab A."/>
            <person name="Hartog M."/>
            <person name="Hua A."/>
            <person name="Humphray S.J."/>
            <person name="Jeong D.H."/>
            <person name="Jing Y."/>
            <person name="Jocker A."/>
            <person name="Kenton S.M."/>
            <person name="Kim D.J."/>
            <person name="Klee K."/>
            <person name="Lai H."/>
            <person name="Lang C."/>
            <person name="Lin S."/>
            <person name="Macmil S.L."/>
            <person name="Magdelenat G."/>
            <person name="Matthews L."/>
            <person name="McCorrison J."/>
            <person name="Monaghan E.L."/>
            <person name="Mun J.H."/>
            <person name="Najar F.Z."/>
            <person name="Nicholson C."/>
            <person name="Noirot C."/>
            <person name="O'Bleness M."/>
            <person name="Paule C.R."/>
            <person name="Poulain J."/>
            <person name="Prion F."/>
            <person name="Qin B."/>
            <person name="Qu C."/>
            <person name="Retzel E.F."/>
            <person name="Riddle C."/>
            <person name="Sallet E."/>
            <person name="Samain S."/>
            <person name="Samson N."/>
            <person name="Sanders I."/>
            <person name="Saurat O."/>
            <person name="Scarpelli C."/>
            <person name="Schiex T."/>
            <person name="Segurens B."/>
            <person name="Severin A.J."/>
            <person name="Sherrier D.J."/>
            <person name="Shi R."/>
            <person name="Sims S."/>
            <person name="Singer S.R."/>
            <person name="Sinharoy S."/>
            <person name="Sterck L."/>
            <person name="Viollet A."/>
            <person name="Wang B.B."/>
            <person name="Wang K."/>
            <person name="Wang M."/>
            <person name="Wang X."/>
            <person name="Warfsmann J."/>
            <person name="Weissenbach J."/>
            <person name="White D.D."/>
            <person name="White J.D."/>
            <person name="Wiley G.B."/>
            <person name="Wincker P."/>
            <person name="Xing Y."/>
            <person name="Yang L."/>
            <person name="Yao Z."/>
            <person name="Ying F."/>
            <person name="Zhai J."/>
            <person name="Zhou L."/>
            <person name="Zuber A."/>
            <person name="Denarie J."/>
            <person name="Dixon R.A."/>
            <person name="May G.D."/>
            <person name="Schwartz D.C."/>
            <person name="Rogers J."/>
            <person name="Quetier F."/>
            <person name="Town C.D."/>
            <person name="Roe B.A."/>
        </authorList>
    </citation>
    <scope>NUCLEOTIDE SEQUENCE [LARGE SCALE GENOMIC DNA]</scope>
    <source>
        <strain evidence="1">A17</strain>
        <strain evidence="2 3">cv. Jemalong A17</strain>
    </source>
</reference>
<dbReference type="HOGENOM" id="CLU_2213865_0_0_1"/>
<dbReference type="Proteomes" id="UP000002051">
    <property type="component" value="Unassembled WGS sequence"/>
</dbReference>
<proteinExistence type="predicted"/>
<dbReference type="AlphaFoldDB" id="G7L126"/>
<reference evidence="2" key="3">
    <citation type="submission" date="2015-04" db="UniProtKB">
        <authorList>
            <consortium name="EnsemblPlants"/>
        </authorList>
    </citation>
    <scope>IDENTIFICATION</scope>
    <source>
        <strain evidence="2">cv. Jemalong A17</strain>
    </source>
</reference>